<evidence type="ECO:0000259" key="3">
    <source>
        <dbReference type="PROSITE" id="PS01031"/>
    </source>
</evidence>
<reference evidence="5" key="1">
    <citation type="submission" date="2016-10" db="EMBL/GenBank/DDBJ databases">
        <authorList>
            <person name="Varghese N."/>
            <person name="Submissions S."/>
        </authorList>
    </citation>
    <scope>NUCLEOTIDE SEQUENCE [LARGE SCALE GENOMIC DNA]</scope>
    <source>
        <strain evidence="5">DSM 14807</strain>
    </source>
</reference>
<dbReference type="Pfam" id="PF00011">
    <property type="entry name" value="HSP20"/>
    <property type="match status" value="1"/>
</dbReference>
<dbReference type="RefSeq" id="WP_092460862.1">
    <property type="nucleotide sequence ID" value="NZ_FPCJ01000001.1"/>
</dbReference>
<dbReference type="EMBL" id="FPCJ01000001">
    <property type="protein sequence ID" value="SFV28400.1"/>
    <property type="molecule type" value="Genomic_DNA"/>
</dbReference>
<dbReference type="SUPFAM" id="SSF49764">
    <property type="entry name" value="HSP20-like chaperones"/>
    <property type="match status" value="1"/>
</dbReference>
<dbReference type="PANTHER" id="PTHR11527">
    <property type="entry name" value="HEAT-SHOCK PROTEIN 20 FAMILY MEMBER"/>
    <property type="match status" value="1"/>
</dbReference>
<dbReference type="Proteomes" id="UP000199537">
    <property type="component" value="Unassembled WGS sequence"/>
</dbReference>
<dbReference type="CDD" id="cd06464">
    <property type="entry name" value="ACD_sHsps-like"/>
    <property type="match status" value="1"/>
</dbReference>
<name>A0A1I7N170_9BACT</name>
<dbReference type="InterPro" id="IPR031107">
    <property type="entry name" value="Small_HSP"/>
</dbReference>
<dbReference type="STRING" id="1393122.SAMN05660895_0324"/>
<evidence type="ECO:0000256" key="2">
    <source>
        <dbReference type="RuleBase" id="RU003616"/>
    </source>
</evidence>
<dbReference type="InterPro" id="IPR002068">
    <property type="entry name" value="A-crystallin/Hsp20_dom"/>
</dbReference>
<accession>A0A1I7N170</accession>
<evidence type="ECO:0000313" key="4">
    <source>
        <dbReference type="EMBL" id="SFV28400.1"/>
    </source>
</evidence>
<dbReference type="PROSITE" id="PS01031">
    <property type="entry name" value="SHSP"/>
    <property type="match status" value="1"/>
</dbReference>
<comment type="similarity">
    <text evidence="1 2">Belongs to the small heat shock protein (HSP20) family.</text>
</comment>
<evidence type="ECO:0000313" key="5">
    <source>
        <dbReference type="Proteomes" id="UP000199537"/>
    </source>
</evidence>
<sequence length="144" mass="16403">MSLIKWNESDVFPSFSQLLDEFFGDDWFRGVQTGTRVPAVNIHETNTSYELELAAPGLKKSDFKISVDGDVLTISAEKKEEKEEKHRKVTRREFNFTSFSRSFTLPDSVDADKIKASYEDGVLKLELPKKEIAVKQAPKEISVE</sequence>
<gene>
    <name evidence="4" type="ORF">SAMN05660895_0324</name>
</gene>
<dbReference type="AlphaFoldDB" id="A0A1I7N170"/>
<evidence type="ECO:0000256" key="1">
    <source>
        <dbReference type="PROSITE-ProRule" id="PRU00285"/>
    </source>
</evidence>
<dbReference type="InterPro" id="IPR008978">
    <property type="entry name" value="HSP20-like_chaperone"/>
</dbReference>
<dbReference type="OrthoDB" id="9814487at2"/>
<feature type="domain" description="SHSP" evidence="3">
    <location>
        <begin position="31"/>
        <end position="144"/>
    </location>
</feature>
<proteinExistence type="inferred from homology"/>
<keyword evidence="5" id="KW-1185">Reference proteome</keyword>
<protein>
    <submittedName>
        <fullName evidence="4">HSP20 family protein</fullName>
    </submittedName>
</protein>
<dbReference type="Gene3D" id="2.60.40.790">
    <property type="match status" value="1"/>
</dbReference>
<organism evidence="4 5">
    <name type="scientific">Thermoflavifilum thermophilum</name>
    <dbReference type="NCBI Taxonomy" id="1393122"/>
    <lineage>
        <taxon>Bacteria</taxon>
        <taxon>Pseudomonadati</taxon>
        <taxon>Bacteroidota</taxon>
        <taxon>Chitinophagia</taxon>
        <taxon>Chitinophagales</taxon>
        <taxon>Chitinophagaceae</taxon>
        <taxon>Thermoflavifilum</taxon>
    </lineage>
</organism>